<protein>
    <submittedName>
        <fullName evidence="4">Aldehyde dehydrogenase family protein</fullName>
    </submittedName>
</protein>
<dbReference type="Pfam" id="PF00171">
    <property type="entry name" value="Aldedh"/>
    <property type="match status" value="1"/>
</dbReference>
<evidence type="ECO:0000313" key="4">
    <source>
        <dbReference type="EMBL" id="MFD1052210.1"/>
    </source>
</evidence>
<organism evidence="4 5">
    <name type="scientific">Kibdelosporangium lantanae</name>
    <dbReference type="NCBI Taxonomy" id="1497396"/>
    <lineage>
        <taxon>Bacteria</taxon>
        <taxon>Bacillati</taxon>
        <taxon>Actinomycetota</taxon>
        <taxon>Actinomycetes</taxon>
        <taxon>Pseudonocardiales</taxon>
        <taxon>Pseudonocardiaceae</taxon>
        <taxon>Kibdelosporangium</taxon>
    </lineage>
</organism>
<dbReference type="Proteomes" id="UP001597045">
    <property type="component" value="Unassembled WGS sequence"/>
</dbReference>
<dbReference type="PANTHER" id="PTHR42804">
    <property type="entry name" value="ALDEHYDE DEHYDROGENASE"/>
    <property type="match status" value="1"/>
</dbReference>
<sequence length="130" mass="13935">RVLAGGEPSGGLYFQPTLLSDVDGSEIVAEEVFGPVLTLQTFGTEHEAVAMANNTRYGLAAVVVTGSEERAERVSGQLVAGTVWVNCFFVRDLRAPFGGSRDSGIGREGGNWSFDFYCDVKNTVTAPWAR</sequence>
<keyword evidence="5" id="KW-1185">Reference proteome</keyword>
<dbReference type="EMBL" id="JBHTIS010004226">
    <property type="protein sequence ID" value="MFD1052210.1"/>
    <property type="molecule type" value="Genomic_DNA"/>
</dbReference>
<dbReference type="InterPro" id="IPR015590">
    <property type="entry name" value="Aldehyde_DH_dom"/>
</dbReference>
<dbReference type="InterPro" id="IPR016161">
    <property type="entry name" value="Ald_DH/histidinol_DH"/>
</dbReference>
<evidence type="ECO:0000313" key="5">
    <source>
        <dbReference type="Proteomes" id="UP001597045"/>
    </source>
</evidence>
<proteinExistence type="inferred from homology"/>
<dbReference type="PANTHER" id="PTHR42804:SF1">
    <property type="entry name" value="ALDEHYDE DEHYDROGENASE-RELATED"/>
    <property type="match status" value="1"/>
</dbReference>
<evidence type="ECO:0000259" key="3">
    <source>
        <dbReference type="Pfam" id="PF00171"/>
    </source>
</evidence>
<gene>
    <name evidence="4" type="ORF">ACFQ1S_44865</name>
</gene>
<dbReference type="InterPro" id="IPR016162">
    <property type="entry name" value="Ald_DH_N"/>
</dbReference>
<comment type="similarity">
    <text evidence="1">Belongs to the aldehyde dehydrogenase family.</text>
</comment>
<accession>A0ABW3MSL1</accession>
<evidence type="ECO:0000256" key="2">
    <source>
        <dbReference type="ARBA" id="ARBA00023002"/>
    </source>
</evidence>
<name>A0ABW3MSL1_9PSEU</name>
<dbReference type="Gene3D" id="3.40.605.10">
    <property type="entry name" value="Aldehyde Dehydrogenase, Chain A, domain 1"/>
    <property type="match status" value="1"/>
</dbReference>
<comment type="caution">
    <text evidence="4">The sequence shown here is derived from an EMBL/GenBank/DDBJ whole genome shotgun (WGS) entry which is preliminary data.</text>
</comment>
<dbReference type="SUPFAM" id="SSF53720">
    <property type="entry name" value="ALDH-like"/>
    <property type="match status" value="1"/>
</dbReference>
<keyword evidence="2" id="KW-0560">Oxidoreductase</keyword>
<dbReference type="InterPro" id="IPR016163">
    <property type="entry name" value="Ald_DH_C"/>
</dbReference>
<dbReference type="Gene3D" id="3.40.309.10">
    <property type="entry name" value="Aldehyde Dehydrogenase, Chain A, domain 2"/>
    <property type="match status" value="1"/>
</dbReference>
<reference evidence="5" key="1">
    <citation type="journal article" date="2019" name="Int. J. Syst. Evol. Microbiol.">
        <title>The Global Catalogue of Microorganisms (GCM) 10K type strain sequencing project: providing services to taxonomists for standard genome sequencing and annotation.</title>
        <authorList>
            <consortium name="The Broad Institute Genomics Platform"/>
            <consortium name="The Broad Institute Genome Sequencing Center for Infectious Disease"/>
            <person name="Wu L."/>
            <person name="Ma J."/>
        </authorList>
    </citation>
    <scope>NUCLEOTIDE SEQUENCE [LARGE SCALE GENOMIC DNA]</scope>
    <source>
        <strain evidence="5">JCM 31486</strain>
    </source>
</reference>
<feature type="domain" description="Aldehyde dehydrogenase" evidence="3">
    <location>
        <begin position="2"/>
        <end position="122"/>
    </location>
</feature>
<feature type="non-terminal residue" evidence="4">
    <location>
        <position position="1"/>
    </location>
</feature>
<evidence type="ECO:0000256" key="1">
    <source>
        <dbReference type="ARBA" id="ARBA00009986"/>
    </source>
</evidence>